<evidence type="ECO:0000259" key="11">
    <source>
        <dbReference type="PROSITE" id="PS50089"/>
    </source>
</evidence>
<dbReference type="Proteomes" id="UP000472265">
    <property type="component" value="Chromosome 7"/>
</dbReference>
<dbReference type="GO" id="GO:0005737">
    <property type="term" value="C:cytoplasm"/>
    <property type="evidence" value="ECO:0007669"/>
    <property type="project" value="UniProtKB-SubCell"/>
</dbReference>
<dbReference type="UniPathway" id="UPA00143"/>
<evidence type="ECO:0000256" key="8">
    <source>
        <dbReference type="PROSITE-ProRule" id="PRU00175"/>
    </source>
</evidence>
<feature type="region of interest" description="Disordered" evidence="10">
    <location>
        <begin position="200"/>
        <end position="222"/>
    </location>
</feature>
<evidence type="ECO:0000256" key="10">
    <source>
        <dbReference type="SAM" id="MobiDB-lite"/>
    </source>
</evidence>
<reference evidence="12" key="2">
    <citation type="submission" date="2025-08" db="UniProtKB">
        <authorList>
            <consortium name="Ensembl"/>
        </authorList>
    </citation>
    <scope>IDENTIFICATION</scope>
</reference>
<dbReference type="GO" id="GO:0007219">
    <property type="term" value="P:Notch signaling pathway"/>
    <property type="evidence" value="ECO:0007669"/>
    <property type="project" value="InterPro"/>
</dbReference>
<dbReference type="PANTHER" id="PTHR12622">
    <property type="entry name" value="DELTEX-RELATED"/>
    <property type="match status" value="1"/>
</dbReference>
<reference evidence="12" key="1">
    <citation type="submission" date="2021-04" db="EMBL/GenBank/DDBJ databases">
        <authorList>
            <consortium name="Wellcome Sanger Institute Data Sharing"/>
        </authorList>
    </citation>
    <scope>NUCLEOTIDE SEQUENCE [LARGE SCALE GENOMIC DNA]</scope>
</reference>
<sequence>MENSPNCDPGVVNSAEENCAICLDKVREKKTLTCLHSFCSECINSVFKSKPACPICNTYHGKYTGNQPVGTMNVTRSWMNLPGFDRCGTIVIQYSFPAGIQGAEHPNPGVRYSSTSRTAYLPDCEEGNKVLRLLTKAFERKLIFTVGRSVTTGLNNVITWNDIHHKTNIDGGPQRGRCSPHRRLSDGVCLVCNCTIATNPQSQTTSQSSSPKVSEKSRASATDDESCVSMVRRAVLMTATHTVLCVKWREQVSPRVGPH</sequence>
<dbReference type="EC" id="2.3.2.27" evidence="9"/>
<keyword evidence="9" id="KW-0963">Cytoplasm</keyword>
<dbReference type="InterPro" id="IPR039398">
    <property type="entry name" value="Deltex_fam"/>
</dbReference>
<proteinExistence type="inferred from homology"/>
<dbReference type="OrthoDB" id="527344at2759"/>
<dbReference type="GO" id="GO:0061630">
    <property type="term" value="F:ubiquitin protein ligase activity"/>
    <property type="evidence" value="ECO:0007669"/>
    <property type="project" value="UniProtKB-UniRule"/>
</dbReference>
<organism evidence="12 13">
    <name type="scientific">Sparus aurata</name>
    <name type="common">Gilthead sea bream</name>
    <dbReference type="NCBI Taxonomy" id="8175"/>
    <lineage>
        <taxon>Eukaryota</taxon>
        <taxon>Metazoa</taxon>
        <taxon>Chordata</taxon>
        <taxon>Craniata</taxon>
        <taxon>Vertebrata</taxon>
        <taxon>Euteleostomi</taxon>
        <taxon>Actinopterygii</taxon>
        <taxon>Neopterygii</taxon>
        <taxon>Teleostei</taxon>
        <taxon>Neoteleostei</taxon>
        <taxon>Acanthomorphata</taxon>
        <taxon>Eupercaria</taxon>
        <taxon>Spariformes</taxon>
        <taxon>Sparidae</taxon>
        <taxon>Sparus</taxon>
    </lineage>
</organism>
<evidence type="ECO:0000256" key="6">
    <source>
        <dbReference type="ARBA" id="ARBA00022771"/>
    </source>
</evidence>
<dbReference type="PROSITE" id="PS00518">
    <property type="entry name" value="ZF_RING_1"/>
    <property type="match status" value="1"/>
</dbReference>
<evidence type="ECO:0000313" key="13">
    <source>
        <dbReference type="Proteomes" id="UP000472265"/>
    </source>
</evidence>
<dbReference type="InterPro" id="IPR001841">
    <property type="entry name" value="Znf_RING"/>
</dbReference>
<dbReference type="PROSITE" id="PS50089">
    <property type="entry name" value="ZF_RING_2"/>
    <property type="match status" value="1"/>
</dbReference>
<comment type="subcellular location">
    <subcellularLocation>
        <location evidence="9">Cytoplasm</location>
    </subcellularLocation>
</comment>
<dbReference type="InterPro" id="IPR017907">
    <property type="entry name" value="Znf_RING_CS"/>
</dbReference>
<dbReference type="Ensembl" id="ENSSAUT00010056362.1">
    <property type="protein sequence ID" value="ENSSAUP00010053638.1"/>
    <property type="gene ID" value="ENSSAUG00010022166.1"/>
</dbReference>
<dbReference type="RefSeq" id="XP_030277639.1">
    <property type="nucleotide sequence ID" value="XM_030421779.1"/>
</dbReference>
<dbReference type="Pfam" id="PF00097">
    <property type="entry name" value="zf-C3HC4"/>
    <property type="match status" value="1"/>
</dbReference>
<evidence type="ECO:0000256" key="3">
    <source>
        <dbReference type="ARBA" id="ARBA00009413"/>
    </source>
</evidence>
<comment type="catalytic activity">
    <reaction evidence="1 9">
        <text>S-ubiquitinyl-[E2 ubiquitin-conjugating enzyme]-L-cysteine + [acceptor protein]-L-lysine = [E2 ubiquitin-conjugating enzyme]-L-cysteine + N(6)-ubiquitinyl-[acceptor protein]-L-lysine.</text>
        <dbReference type="EC" id="2.3.2.27"/>
    </reaction>
</comment>
<evidence type="ECO:0000313" key="12">
    <source>
        <dbReference type="Ensembl" id="ENSSAUP00010053638.1"/>
    </source>
</evidence>
<dbReference type="GeneID" id="115584388"/>
<evidence type="ECO:0000256" key="2">
    <source>
        <dbReference type="ARBA" id="ARBA00004906"/>
    </source>
</evidence>
<comment type="pathway">
    <text evidence="2 9">Protein modification; protein ubiquitination.</text>
</comment>
<keyword evidence="5 9" id="KW-0479">Metal-binding</keyword>
<feature type="compositionally biased region" description="Low complexity" evidence="10">
    <location>
        <begin position="201"/>
        <end position="210"/>
    </location>
</feature>
<keyword evidence="7 9" id="KW-0862">Zinc</keyword>
<dbReference type="InParanoid" id="A0A671XR32"/>
<evidence type="ECO:0000256" key="1">
    <source>
        <dbReference type="ARBA" id="ARBA00000900"/>
    </source>
</evidence>
<dbReference type="GO" id="GO:0016567">
    <property type="term" value="P:protein ubiquitination"/>
    <property type="evidence" value="ECO:0007669"/>
    <property type="project" value="UniProtKB-UniRule"/>
</dbReference>
<keyword evidence="13" id="KW-1185">Reference proteome</keyword>
<name>A0A671XR32_SPAAU</name>
<feature type="domain" description="RING-type" evidence="11">
    <location>
        <begin position="19"/>
        <end position="57"/>
    </location>
</feature>
<dbReference type="InterPro" id="IPR039396">
    <property type="entry name" value="Deltex_C"/>
</dbReference>
<evidence type="ECO:0000256" key="9">
    <source>
        <dbReference type="RuleBase" id="RU367105"/>
    </source>
</evidence>
<dbReference type="CDD" id="cd09633">
    <property type="entry name" value="Deltex_C"/>
    <property type="match status" value="1"/>
</dbReference>
<comment type="similarity">
    <text evidence="3 9">Belongs to the Deltex family.</text>
</comment>
<dbReference type="GO" id="GO:0008270">
    <property type="term" value="F:zinc ion binding"/>
    <property type="evidence" value="ECO:0007669"/>
    <property type="project" value="UniProtKB-KW"/>
</dbReference>
<dbReference type="InterPro" id="IPR018957">
    <property type="entry name" value="Znf_C3HC4_RING-type"/>
</dbReference>
<dbReference type="SUPFAM" id="SSF57850">
    <property type="entry name" value="RING/U-box"/>
    <property type="match status" value="1"/>
</dbReference>
<dbReference type="AlphaFoldDB" id="A0A671XR32"/>
<accession>A0A671XR32</accession>
<dbReference type="Gene3D" id="3.30.390.130">
    <property type="match status" value="1"/>
</dbReference>
<dbReference type="SMART" id="SM00184">
    <property type="entry name" value="RING"/>
    <property type="match status" value="1"/>
</dbReference>
<dbReference type="InterPro" id="IPR039399">
    <property type="entry name" value="Deltex_C_sf"/>
</dbReference>
<protein>
    <recommendedName>
        <fullName evidence="9">E3 ubiquitin-protein ligase</fullName>
        <ecNumber evidence="9">2.3.2.27</ecNumber>
    </recommendedName>
</protein>
<evidence type="ECO:0000256" key="4">
    <source>
        <dbReference type="ARBA" id="ARBA00022679"/>
    </source>
</evidence>
<dbReference type="GeneTree" id="ENSGT00940000154578"/>
<evidence type="ECO:0000256" key="5">
    <source>
        <dbReference type="ARBA" id="ARBA00022723"/>
    </source>
</evidence>
<dbReference type="InterPro" id="IPR013083">
    <property type="entry name" value="Znf_RING/FYVE/PHD"/>
</dbReference>
<reference evidence="12" key="3">
    <citation type="submission" date="2025-09" db="UniProtKB">
        <authorList>
            <consortium name="Ensembl"/>
        </authorList>
    </citation>
    <scope>IDENTIFICATION</scope>
</reference>
<keyword evidence="6 8" id="KW-0863">Zinc-finger</keyword>
<keyword evidence="4 9" id="KW-0808">Transferase</keyword>
<dbReference type="Gene3D" id="3.30.40.10">
    <property type="entry name" value="Zinc/RING finger domain, C3HC4 (zinc finger)"/>
    <property type="match status" value="1"/>
</dbReference>
<evidence type="ECO:0000256" key="7">
    <source>
        <dbReference type="ARBA" id="ARBA00022833"/>
    </source>
</evidence>
<gene>
    <name evidence="12" type="primary">LOC115584388</name>
</gene>
<dbReference type="Pfam" id="PF18102">
    <property type="entry name" value="DTC"/>
    <property type="match status" value="1"/>
</dbReference>